<dbReference type="AlphaFoldDB" id="A0A1X6N6X9"/>
<organism evidence="1 2">
    <name type="scientific">Postia placenta MAD-698-R-SB12</name>
    <dbReference type="NCBI Taxonomy" id="670580"/>
    <lineage>
        <taxon>Eukaryota</taxon>
        <taxon>Fungi</taxon>
        <taxon>Dikarya</taxon>
        <taxon>Basidiomycota</taxon>
        <taxon>Agaricomycotina</taxon>
        <taxon>Agaricomycetes</taxon>
        <taxon>Polyporales</taxon>
        <taxon>Adustoporiaceae</taxon>
        <taxon>Rhodonia</taxon>
    </lineage>
</organism>
<dbReference type="RefSeq" id="XP_024341064.1">
    <property type="nucleotide sequence ID" value="XM_024478742.1"/>
</dbReference>
<accession>A0A1X6N6X9</accession>
<dbReference type="EMBL" id="KZ110594">
    <property type="protein sequence ID" value="OSX64270.1"/>
    <property type="molecule type" value="Genomic_DNA"/>
</dbReference>
<gene>
    <name evidence="1" type="ORF">POSPLADRAFT_1045391</name>
</gene>
<proteinExistence type="predicted"/>
<dbReference type="Proteomes" id="UP000194127">
    <property type="component" value="Unassembled WGS sequence"/>
</dbReference>
<name>A0A1X6N6X9_9APHY</name>
<reference evidence="1 2" key="1">
    <citation type="submission" date="2017-04" db="EMBL/GenBank/DDBJ databases">
        <title>Genome Sequence of the Model Brown-Rot Fungus Postia placenta SB12.</title>
        <authorList>
            <consortium name="DOE Joint Genome Institute"/>
            <person name="Gaskell J."/>
            <person name="Kersten P."/>
            <person name="Larrondo L.F."/>
            <person name="Canessa P."/>
            <person name="Martinez D."/>
            <person name="Hibbett D."/>
            <person name="Schmoll M."/>
            <person name="Kubicek C.P."/>
            <person name="Martinez A.T."/>
            <person name="Yadav J."/>
            <person name="Master E."/>
            <person name="Magnuson J.K."/>
            <person name="James T."/>
            <person name="Yaver D."/>
            <person name="Berka R."/>
            <person name="Labutti K."/>
            <person name="Lipzen A."/>
            <person name="Aerts A."/>
            <person name="Barry K."/>
            <person name="Henrissat B."/>
            <person name="Blanchette R."/>
            <person name="Grigoriev I."/>
            <person name="Cullen D."/>
        </authorList>
    </citation>
    <scope>NUCLEOTIDE SEQUENCE [LARGE SCALE GENOMIC DNA]</scope>
    <source>
        <strain evidence="1 2">MAD-698-R-SB12</strain>
    </source>
</reference>
<protein>
    <recommendedName>
        <fullName evidence="3">F-box domain-containing protein</fullName>
    </recommendedName>
</protein>
<dbReference type="OrthoDB" id="2836053at2759"/>
<evidence type="ECO:0008006" key="3">
    <source>
        <dbReference type="Google" id="ProtNLM"/>
    </source>
</evidence>
<sequence>MTSHDCAPCPPLPVELVEQIIEQAWSSPMTREQRSTLFLTFCHINRTWLSLFIHIALRDVHIGCPLSSEDYLRLLRERRPSDPNNDFELESASTTANALCRSLTFRVGHDTHLSIPNAEPSVLLYSIDNPSANAISSTLYMVSTLNYLPNLRRVSIEYVNWGFEDIPEQGRLLAFPDQVTDLHITFTFTKPALVRLADTLRTRYSRRWYAGGDTPSIRRLSVFGAPMDFVAEMIETCPNVETVDLDGSGGLDALLHIPESLHTLNLHMPSSTLGESRHIGGL</sequence>
<keyword evidence="2" id="KW-1185">Reference proteome</keyword>
<dbReference type="GeneID" id="36323692"/>
<evidence type="ECO:0000313" key="2">
    <source>
        <dbReference type="Proteomes" id="UP000194127"/>
    </source>
</evidence>
<evidence type="ECO:0000313" key="1">
    <source>
        <dbReference type="EMBL" id="OSX64270.1"/>
    </source>
</evidence>